<name>A0A4Q7NVT1_9ACTN</name>
<dbReference type="Pfam" id="PF13185">
    <property type="entry name" value="GAF_2"/>
    <property type="match status" value="1"/>
</dbReference>
<feature type="region of interest" description="Disordered" evidence="4">
    <location>
        <begin position="474"/>
        <end position="500"/>
    </location>
</feature>
<dbReference type="InterPro" id="IPR050482">
    <property type="entry name" value="Sensor_HK_TwoCompSys"/>
</dbReference>
<dbReference type="GO" id="GO:0046983">
    <property type="term" value="F:protein dimerization activity"/>
    <property type="evidence" value="ECO:0007669"/>
    <property type="project" value="InterPro"/>
</dbReference>
<dbReference type="Gene3D" id="3.30.450.40">
    <property type="match status" value="1"/>
</dbReference>
<sequence length="515" mass="52971">MPQNPTDASRTALVRALVGITAGLTADAVLVRAARAAVELTSTRGESAAALVLTTPDGRSLGAASARGTAYAVVADGEQAAQAAAELLADGATLVRQVLVHGTASGRLLLRCSTCPPGDAEAVADALAAAAGVALGNARLLEQAEQRRRWLEATAEVSSALLGHSDPEAELSLVADRARVVADASLAMILLPAGPDALLVEVVSSSDGTAGKVQGDRVPLVGTLCGQVLSEGEAVVVDDPPPGAAELRGDLLCGDAPPGPALLLPLGNVDDVRGVLALSRPAGAPNFTTVDLALATTFGGSAALALDRARAQSDRAALAVLEDRDRIARDLHDLVIQRLFATGLQLQGMARQADAGVRAKLDSAVDSLDETIREIRTTIFQLNRRPDSVDLRGQLRDVVDEAARPLGFPVSCTLSGPVAEGVPEEVAGHLLAVLRESLSNVAKHAGATAASVTVEVGRDVVLVVEDDGRGYVEDRHGSGMRNMRSRATKQGGRLTVSPRASGGTRLEWRVPLPVG</sequence>
<dbReference type="PANTHER" id="PTHR24421">
    <property type="entry name" value="NITRATE/NITRITE SENSOR PROTEIN NARX-RELATED"/>
    <property type="match status" value="1"/>
</dbReference>
<evidence type="ECO:0000259" key="5">
    <source>
        <dbReference type="SMART" id="SM00065"/>
    </source>
</evidence>
<dbReference type="OrthoDB" id="5241249at2"/>
<dbReference type="Gene3D" id="3.30.565.10">
    <property type="entry name" value="Histidine kinase-like ATPase, C-terminal domain"/>
    <property type="match status" value="1"/>
</dbReference>
<reference evidence="7 8" key="1">
    <citation type="submission" date="2019-02" db="EMBL/GenBank/DDBJ databases">
        <title>Genomic Encyclopedia of Type Strains, Phase IV (KMG-IV): sequencing the most valuable type-strain genomes for metagenomic binning, comparative biology and taxonomic classification.</title>
        <authorList>
            <person name="Goeker M."/>
        </authorList>
    </citation>
    <scope>NUCLEOTIDE SEQUENCE [LARGE SCALE GENOMIC DNA]</scope>
    <source>
        <strain evidence="7 8">DSM 45622</strain>
    </source>
</reference>
<dbReference type="SUPFAM" id="SSF55781">
    <property type="entry name" value="GAF domain-like"/>
    <property type="match status" value="1"/>
</dbReference>
<dbReference type="InterPro" id="IPR029016">
    <property type="entry name" value="GAF-like_dom_sf"/>
</dbReference>
<dbReference type="InterPro" id="IPR011712">
    <property type="entry name" value="Sig_transdc_His_kin_sub3_dim/P"/>
</dbReference>
<dbReference type="Proteomes" id="UP000293638">
    <property type="component" value="Unassembled WGS sequence"/>
</dbReference>
<dbReference type="InterPro" id="IPR036890">
    <property type="entry name" value="HATPase_C_sf"/>
</dbReference>
<dbReference type="Pfam" id="PF02518">
    <property type="entry name" value="HATPase_c"/>
    <property type="match status" value="1"/>
</dbReference>
<keyword evidence="8" id="KW-1185">Reference proteome</keyword>
<evidence type="ECO:0000259" key="6">
    <source>
        <dbReference type="SMART" id="SM00387"/>
    </source>
</evidence>
<gene>
    <name evidence="7" type="ORF">EV189_0624</name>
</gene>
<dbReference type="SUPFAM" id="SSF55874">
    <property type="entry name" value="ATPase domain of HSP90 chaperone/DNA topoisomerase II/histidine kinase"/>
    <property type="match status" value="1"/>
</dbReference>
<dbReference type="SMART" id="SM00065">
    <property type="entry name" value="GAF"/>
    <property type="match status" value="1"/>
</dbReference>
<evidence type="ECO:0000313" key="8">
    <source>
        <dbReference type="Proteomes" id="UP000293638"/>
    </source>
</evidence>
<evidence type="ECO:0000256" key="1">
    <source>
        <dbReference type="ARBA" id="ARBA00022679"/>
    </source>
</evidence>
<evidence type="ECO:0000313" key="7">
    <source>
        <dbReference type="EMBL" id="RZS91383.1"/>
    </source>
</evidence>
<dbReference type="SMART" id="SM00387">
    <property type="entry name" value="HATPase_c"/>
    <property type="match status" value="1"/>
</dbReference>
<dbReference type="AlphaFoldDB" id="A0A4Q7NVT1"/>
<evidence type="ECO:0000256" key="3">
    <source>
        <dbReference type="ARBA" id="ARBA00023012"/>
    </source>
</evidence>
<dbReference type="CDD" id="cd16917">
    <property type="entry name" value="HATPase_UhpB-NarQ-NarX-like"/>
    <property type="match status" value="1"/>
</dbReference>
<organism evidence="7 8">
    <name type="scientific">Motilibacter rhizosphaerae</name>
    <dbReference type="NCBI Taxonomy" id="598652"/>
    <lineage>
        <taxon>Bacteria</taxon>
        <taxon>Bacillati</taxon>
        <taxon>Actinomycetota</taxon>
        <taxon>Actinomycetes</taxon>
        <taxon>Motilibacterales</taxon>
        <taxon>Motilibacteraceae</taxon>
        <taxon>Motilibacter</taxon>
    </lineage>
</organism>
<dbReference type="GO" id="GO:0016020">
    <property type="term" value="C:membrane"/>
    <property type="evidence" value="ECO:0007669"/>
    <property type="project" value="InterPro"/>
</dbReference>
<dbReference type="InterPro" id="IPR003018">
    <property type="entry name" value="GAF"/>
</dbReference>
<proteinExistence type="predicted"/>
<dbReference type="Gene3D" id="1.20.5.1930">
    <property type="match status" value="1"/>
</dbReference>
<evidence type="ECO:0000256" key="2">
    <source>
        <dbReference type="ARBA" id="ARBA00022777"/>
    </source>
</evidence>
<protein>
    <submittedName>
        <fullName evidence="7">Histidine kinase/DNA gyrase B/HSP90-like ATPase</fullName>
    </submittedName>
</protein>
<dbReference type="GO" id="GO:0000155">
    <property type="term" value="F:phosphorelay sensor kinase activity"/>
    <property type="evidence" value="ECO:0007669"/>
    <property type="project" value="InterPro"/>
</dbReference>
<keyword evidence="3" id="KW-0902">Two-component regulatory system</keyword>
<feature type="domain" description="GAF" evidence="5">
    <location>
        <begin position="166"/>
        <end position="316"/>
    </location>
</feature>
<dbReference type="EMBL" id="SGXD01000001">
    <property type="protein sequence ID" value="RZS91383.1"/>
    <property type="molecule type" value="Genomic_DNA"/>
</dbReference>
<keyword evidence="2 7" id="KW-0418">Kinase</keyword>
<feature type="domain" description="Histidine kinase/HSP90-like ATPase" evidence="6">
    <location>
        <begin position="425"/>
        <end position="514"/>
    </location>
</feature>
<dbReference type="Pfam" id="PF07730">
    <property type="entry name" value="HisKA_3"/>
    <property type="match status" value="1"/>
</dbReference>
<keyword evidence="1" id="KW-0808">Transferase</keyword>
<evidence type="ECO:0000256" key="4">
    <source>
        <dbReference type="SAM" id="MobiDB-lite"/>
    </source>
</evidence>
<dbReference type="InterPro" id="IPR003594">
    <property type="entry name" value="HATPase_dom"/>
</dbReference>
<dbReference type="PANTHER" id="PTHR24421:SF56">
    <property type="entry name" value="OXYGEN SENSOR HISTIDINE KINASE RESPONSE REGULATOR DOST"/>
    <property type="match status" value="1"/>
</dbReference>
<accession>A0A4Q7NVT1</accession>
<dbReference type="RefSeq" id="WP_130491461.1">
    <property type="nucleotide sequence ID" value="NZ_SGXD01000001.1"/>
</dbReference>
<comment type="caution">
    <text evidence="7">The sequence shown here is derived from an EMBL/GenBank/DDBJ whole genome shotgun (WGS) entry which is preliminary data.</text>
</comment>